<dbReference type="AlphaFoldDB" id="A0A4Y7KIS2"/>
<dbReference type="Gramene" id="RZC72250">
    <property type="protein sequence ID" value="RZC72250"/>
    <property type="gene ID" value="C5167_035410"/>
</dbReference>
<sequence>METTNFVPPPIDDERSAENRGSMCDLDQKLDQPTEGGRLNNMYREKETEDKLGGVPPLNLENNSDLCEELIKRYGKSGAKRHKRLCASASAMRKVLEKEGQRLTPLSYFAATMSAIQDRINFFSSSSSSNTRKYFSSPTALTSFLSILLPFIPSQSLPSAKANDAVSVLVSLLKIPEVAQSQATIRPVIKSLGFLIKLCDLEHWKFAQSVFEMILEFSIDKRPKVRKCAQVRVEEIYKAVQCTNVVKEASELFGLMFDKYLPFAITIALCVAEITEDSERAEELKLMESVHMLRVLKRILPYLSKDVVWKVIEAILDREEEIIVPESVIFALGKYASTKENNNPVDTVLRACVLSKRCIDKLHVDADKRIIWVANLHLVFGPIADVVCAGISVSGQAAGVLKELVDQYIGDDLKISVSNKVKTISVSESLMKVRESRALKLVCDATKIMLLTNSDGALDKNILSVISHMFLKLGQLSYLYLKDVVHELAKLPRIANGDLTGTKCVYLEECFGSAVIAMGAEKILTLLPVVSFEKEELTSLNIWILPILRKYVVGSSLGYYMEHIIPLLQPLQQACKTAAELQAATRAFWDLLPAFCYYPTDTHIKFDSLAKKLLLLMEEDSMHENVCLALQQLVNQNKSIVESTQGIEDSFKHSTTCAINESTTGSQTVPSHYTVKVAKRNIKALASCSVVLLQALTDVFPNSPLEKRKYLKETIGCLASITDIIEVKKFSISLLAGELENQGGNRKVDEQGAQRCVIMEFASALGLGASEDLVYIILDCITPALLDDETYSKFFEEHTCFYSSRFVEMMSHLLGLKLSDVIMGLRRRFACLHTLVVYLLKSDSEMICAKSFIILKEIILALKDSEKGARKAAYNVLLEISCSLKSFSSPNLESPHMKLLNMISLHLSGAITTSTISGAVAALSLLIYNESDICASAPEVVPSVLSLLKSKAKEGILRSSMSRSHCRKKVRVILEILIRKCGASAVEVDVPEKYMDYFKTVKEQYSRKKSSDKGESLDVSSTTGTRKRTYGELSVEGDETKSGKSKNETPRKRRKFNTSNRNNFDKAFGRGHHFFQQPLTPKQDNIFKNNVMGWDPKELDHGRRTFGSLFKTATGGFADGFLVALLYMMSWLRRRHRRAQLEMKDRLIFLVEQADETAA</sequence>
<dbReference type="Proteomes" id="UP000316621">
    <property type="component" value="Chromosome 7"/>
</dbReference>
<feature type="transmembrane region" description="Helical" evidence="2">
    <location>
        <begin position="1113"/>
        <end position="1132"/>
    </location>
</feature>
<evidence type="ECO:0000256" key="2">
    <source>
        <dbReference type="SAM" id="Phobius"/>
    </source>
</evidence>
<organism evidence="5 6">
    <name type="scientific">Papaver somniferum</name>
    <name type="common">Opium poppy</name>
    <dbReference type="NCBI Taxonomy" id="3469"/>
    <lineage>
        <taxon>Eukaryota</taxon>
        <taxon>Viridiplantae</taxon>
        <taxon>Streptophyta</taxon>
        <taxon>Embryophyta</taxon>
        <taxon>Tracheophyta</taxon>
        <taxon>Spermatophyta</taxon>
        <taxon>Magnoliopsida</taxon>
        <taxon>Ranunculales</taxon>
        <taxon>Papaveraceae</taxon>
        <taxon>Papaveroideae</taxon>
        <taxon>Papaver</taxon>
    </lineage>
</organism>
<dbReference type="SUPFAM" id="SSF48371">
    <property type="entry name" value="ARM repeat"/>
    <property type="match status" value="1"/>
</dbReference>
<dbReference type="EMBL" id="CM010721">
    <property type="protein sequence ID" value="RZC72250.1"/>
    <property type="molecule type" value="Genomic_DNA"/>
</dbReference>
<reference evidence="5 6" key="1">
    <citation type="journal article" date="2018" name="Science">
        <title>The opium poppy genome and morphinan production.</title>
        <authorList>
            <person name="Guo L."/>
            <person name="Winzer T."/>
            <person name="Yang X."/>
            <person name="Li Y."/>
            <person name="Ning Z."/>
            <person name="He Z."/>
            <person name="Teodor R."/>
            <person name="Lu Y."/>
            <person name="Bowser T.A."/>
            <person name="Graham I.A."/>
            <person name="Ye K."/>
        </authorList>
    </citation>
    <scope>NUCLEOTIDE SEQUENCE [LARGE SCALE GENOMIC DNA]</scope>
    <source>
        <strain evidence="6">cv. HN1</strain>
        <tissue evidence="5">Leaves</tissue>
    </source>
</reference>
<keyword evidence="6" id="KW-1185">Reference proteome</keyword>
<accession>A0A4Y7KIS2</accession>
<dbReference type="STRING" id="3469.A0A4Y7KIS2"/>
<evidence type="ECO:0000259" key="4">
    <source>
        <dbReference type="Pfam" id="PF25772"/>
    </source>
</evidence>
<keyword evidence="2" id="KW-1133">Transmembrane helix</keyword>
<evidence type="ECO:0000256" key="1">
    <source>
        <dbReference type="SAM" id="MobiDB-lite"/>
    </source>
</evidence>
<dbReference type="PANTHER" id="PTHR48412:SF1">
    <property type="entry name" value="ARM REPEAT SUPERFAMILY PROTEIN"/>
    <property type="match status" value="1"/>
</dbReference>
<feature type="region of interest" description="Disordered" evidence="1">
    <location>
        <begin position="1"/>
        <end position="38"/>
    </location>
</feature>
<keyword evidence="2" id="KW-0812">Transmembrane</keyword>
<feature type="region of interest" description="Disordered" evidence="1">
    <location>
        <begin position="1009"/>
        <end position="1063"/>
    </location>
</feature>
<dbReference type="InterPro" id="IPR012978">
    <property type="entry name" value="HEAT_RRP12"/>
</dbReference>
<evidence type="ECO:0000313" key="5">
    <source>
        <dbReference type="EMBL" id="RZC72250.1"/>
    </source>
</evidence>
<protein>
    <submittedName>
        <fullName evidence="5">Uncharacterized protein</fullName>
    </submittedName>
</protein>
<evidence type="ECO:0000259" key="3">
    <source>
        <dbReference type="Pfam" id="PF08161"/>
    </source>
</evidence>
<dbReference type="InterPro" id="IPR057860">
    <property type="entry name" value="HEAT_RRP12_N"/>
</dbReference>
<keyword evidence="2" id="KW-0472">Membrane</keyword>
<dbReference type="PANTHER" id="PTHR48412">
    <property type="entry name" value="ARM REPEAT SUPERFAMILY PROTEIN"/>
    <property type="match status" value="1"/>
</dbReference>
<name>A0A4Y7KIS2_PAPSO</name>
<gene>
    <name evidence="5" type="ORF">C5167_035410</name>
</gene>
<dbReference type="InterPro" id="IPR016024">
    <property type="entry name" value="ARM-type_fold"/>
</dbReference>
<dbReference type="Pfam" id="PF08161">
    <property type="entry name" value="RRP12_HEAT"/>
    <property type="match status" value="1"/>
</dbReference>
<proteinExistence type="predicted"/>
<feature type="compositionally biased region" description="Basic and acidic residues" evidence="1">
    <location>
        <begin position="1038"/>
        <end position="1050"/>
    </location>
</feature>
<feature type="domain" description="RRP12 N-terminal HEAT" evidence="4">
    <location>
        <begin position="59"/>
        <end position="314"/>
    </location>
</feature>
<feature type="domain" description="RRP12 HEAT" evidence="3">
    <location>
        <begin position="397"/>
        <end position="702"/>
    </location>
</feature>
<evidence type="ECO:0000313" key="6">
    <source>
        <dbReference type="Proteomes" id="UP000316621"/>
    </source>
</evidence>
<dbReference type="Pfam" id="PF25772">
    <property type="entry name" value="HEAT_RRP12_N"/>
    <property type="match status" value="1"/>
</dbReference>
<dbReference type="OMA" id="CKLMGSH"/>